<evidence type="ECO:0000256" key="1">
    <source>
        <dbReference type="SAM" id="MobiDB-lite"/>
    </source>
</evidence>
<accession>A0A917NLP6</accession>
<dbReference type="RefSeq" id="WP_188882813.1">
    <property type="nucleotide sequence ID" value="NZ_BMOY01000033.1"/>
</dbReference>
<reference evidence="2" key="2">
    <citation type="submission" date="2020-09" db="EMBL/GenBank/DDBJ databases">
        <authorList>
            <person name="Sun Q."/>
            <person name="Ohkuma M."/>
        </authorList>
    </citation>
    <scope>NUCLEOTIDE SEQUENCE</scope>
    <source>
        <strain evidence="2">JCM 18487</strain>
    </source>
</reference>
<dbReference type="AlphaFoldDB" id="A0A917NLP6"/>
<proteinExistence type="predicted"/>
<evidence type="ECO:0000313" key="2">
    <source>
        <dbReference type="EMBL" id="GGJ10633.1"/>
    </source>
</evidence>
<dbReference type="EMBL" id="BMOY01000033">
    <property type="protein sequence ID" value="GGJ10633.1"/>
    <property type="molecule type" value="Genomic_DNA"/>
</dbReference>
<sequence>MWFRRRRRAEQQLFQRLDEITARLGAVLDMASAHKVQVTIQHLHVERATLDQLLFRLDRLDIDELSGSLNLGNNFGTELVRPVVQRDRTPTQGSARKGAQPGAGGVEISATPHGYQVQWGSPADRKHGDS</sequence>
<gene>
    <name evidence="2" type="ORF">GCM10010885_19790</name>
</gene>
<keyword evidence="3" id="KW-1185">Reference proteome</keyword>
<evidence type="ECO:0000313" key="3">
    <source>
        <dbReference type="Proteomes" id="UP000637695"/>
    </source>
</evidence>
<organism evidence="2 3">
    <name type="scientific">Alicyclobacillus cellulosilyticus</name>
    <dbReference type="NCBI Taxonomy" id="1003997"/>
    <lineage>
        <taxon>Bacteria</taxon>
        <taxon>Bacillati</taxon>
        <taxon>Bacillota</taxon>
        <taxon>Bacilli</taxon>
        <taxon>Bacillales</taxon>
        <taxon>Alicyclobacillaceae</taxon>
        <taxon>Alicyclobacillus</taxon>
    </lineage>
</organism>
<name>A0A917NLP6_9BACL</name>
<comment type="caution">
    <text evidence="2">The sequence shown here is derived from an EMBL/GenBank/DDBJ whole genome shotgun (WGS) entry which is preliminary data.</text>
</comment>
<feature type="region of interest" description="Disordered" evidence="1">
    <location>
        <begin position="84"/>
        <end position="130"/>
    </location>
</feature>
<reference evidence="2" key="1">
    <citation type="journal article" date="2014" name="Int. J. Syst. Evol. Microbiol.">
        <title>Complete genome sequence of Corynebacterium casei LMG S-19264T (=DSM 44701T), isolated from a smear-ripened cheese.</title>
        <authorList>
            <consortium name="US DOE Joint Genome Institute (JGI-PGF)"/>
            <person name="Walter F."/>
            <person name="Albersmeier A."/>
            <person name="Kalinowski J."/>
            <person name="Ruckert C."/>
        </authorList>
    </citation>
    <scope>NUCLEOTIDE SEQUENCE</scope>
    <source>
        <strain evidence="2">JCM 18487</strain>
    </source>
</reference>
<protein>
    <submittedName>
        <fullName evidence="2">Uncharacterized protein</fullName>
    </submittedName>
</protein>
<dbReference type="Proteomes" id="UP000637695">
    <property type="component" value="Unassembled WGS sequence"/>
</dbReference>